<gene>
    <name evidence="1" type="ORF">NW755_009446</name>
</gene>
<keyword evidence="2" id="KW-1185">Reference proteome</keyword>
<dbReference type="Proteomes" id="UP001152087">
    <property type="component" value="Unassembled WGS sequence"/>
</dbReference>
<proteinExistence type="predicted"/>
<organism evidence="1 2">
    <name type="scientific">Fusarium falciforme</name>
    <dbReference type="NCBI Taxonomy" id="195108"/>
    <lineage>
        <taxon>Eukaryota</taxon>
        <taxon>Fungi</taxon>
        <taxon>Dikarya</taxon>
        <taxon>Ascomycota</taxon>
        <taxon>Pezizomycotina</taxon>
        <taxon>Sordariomycetes</taxon>
        <taxon>Hypocreomycetidae</taxon>
        <taxon>Hypocreales</taxon>
        <taxon>Nectriaceae</taxon>
        <taxon>Fusarium</taxon>
        <taxon>Fusarium solani species complex</taxon>
    </lineage>
</organism>
<sequence>MQWAPGISRIFADVEGQLGQFDLKPKGAEGHLIPSDMTGSLETLVMPSTGDRASCGGKDQGREARDDYTDLVYLCISEDYGAQVRAGARNFHQEWKDCFLDKVIEQDPALEESIRWALDMPHTPSPEAEQAFRTDVGGRGEYGSHQEQSGGYDYCSAGSASRSGMAGGGYCSYDGAAGNFYAGFSGQSDVPRDDEMSKGGYWRYSAIYGDWYHEHSNGQYSWASEG</sequence>
<protein>
    <submittedName>
        <fullName evidence="1">Uncharacterized protein</fullName>
    </submittedName>
</protein>
<dbReference type="EMBL" id="JAOQAV010000028">
    <property type="protein sequence ID" value="KAJ4183907.1"/>
    <property type="molecule type" value="Genomic_DNA"/>
</dbReference>
<evidence type="ECO:0000313" key="1">
    <source>
        <dbReference type="EMBL" id="KAJ4183907.1"/>
    </source>
</evidence>
<dbReference type="AlphaFoldDB" id="A0A9W8R276"/>
<name>A0A9W8R276_9HYPO</name>
<reference evidence="1" key="1">
    <citation type="submission" date="2022-09" db="EMBL/GenBank/DDBJ databases">
        <title>Fusarium specimens isolated from Avocado Roots.</title>
        <authorList>
            <person name="Stajich J."/>
            <person name="Roper C."/>
            <person name="Heimlech-Rivalta G."/>
        </authorList>
    </citation>
    <scope>NUCLEOTIDE SEQUENCE</scope>
    <source>
        <strain evidence="1">A02</strain>
    </source>
</reference>
<evidence type="ECO:0000313" key="2">
    <source>
        <dbReference type="Proteomes" id="UP001152087"/>
    </source>
</evidence>
<accession>A0A9W8R276</accession>
<comment type="caution">
    <text evidence="1">The sequence shown here is derived from an EMBL/GenBank/DDBJ whole genome shotgun (WGS) entry which is preliminary data.</text>
</comment>